<protein>
    <submittedName>
        <fullName evidence="1">Uncharacterized protein</fullName>
    </submittedName>
</protein>
<sequence length="75" mass="8809">MIARSESERQKTINEFLDWLDAHRENLPVNAATWTFQYIEQQAVPEHELVSLGKYNARKAASISFYKPYSKICKF</sequence>
<comment type="caution">
    <text evidence="1">The sequence shown here is derived from an EMBL/GenBank/DDBJ whole genome shotgun (WGS) entry which is preliminary data.</text>
</comment>
<gene>
    <name evidence="1" type="ORF">B0I18_10645</name>
</gene>
<name>A0A2P8D1F1_9BACT</name>
<proteinExistence type="predicted"/>
<keyword evidence="2" id="KW-1185">Reference proteome</keyword>
<organism evidence="1 2">
    <name type="scientific">Taibaiella chishuiensis</name>
    <dbReference type="NCBI Taxonomy" id="1434707"/>
    <lineage>
        <taxon>Bacteria</taxon>
        <taxon>Pseudomonadati</taxon>
        <taxon>Bacteroidota</taxon>
        <taxon>Chitinophagia</taxon>
        <taxon>Chitinophagales</taxon>
        <taxon>Chitinophagaceae</taxon>
        <taxon>Taibaiella</taxon>
    </lineage>
</organism>
<dbReference type="EMBL" id="PYGD01000006">
    <property type="protein sequence ID" value="PSK91035.1"/>
    <property type="molecule type" value="Genomic_DNA"/>
</dbReference>
<dbReference type="Proteomes" id="UP000240572">
    <property type="component" value="Unassembled WGS sequence"/>
</dbReference>
<evidence type="ECO:0000313" key="1">
    <source>
        <dbReference type="EMBL" id="PSK91035.1"/>
    </source>
</evidence>
<dbReference type="AlphaFoldDB" id="A0A2P8D1F1"/>
<evidence type="ECO:0000313" key="2">
    <source>
        <dbReference type="Proteomes" id="UP000240572"/>
    </source>
</evidence>
<reference evidence="1 2" key="1">
    <citation type="submission" date="2018-03" db="EMBL/GenBank/DDBJ databases">
        <title>Genomic Encyclopedia of Type Strains, Phase III (KMG-III): the genomes of soil and plant-associated and newly described type strains.</title>
        <authorList>
            <person name="Whitman W."/>
        </authorList>
    </citation>
    <scope>NUCLEOTIDE SEQUENCE [LARGE SCALE GENOMIC DNA]</scope>
    <source>
        <strain evidence="1 2">CGMCC 1.12700</strain>
    </source>
</reference>
<accession>A0A2P8D1F1</accession>